<gene>
    <name evidence="2" type="ORF">WJX81_003672</name>
</gene>
<dbReference type="Proteomes" id="UP001445335">
    <property type="component" value="Unassembled WGS sequence"/>
</dbReference>
<accession>A0AAW1QWJ0</accession>
<dbReference type="AlphaFoldDB" id="A0AAW1QWJ0"/>
<proteinExistence type="predicted"/>
<evidence type="ECO:0000313" key="2">
    <source>
        <dbReference type="EMBL" id="KAK9825900.1"/>
    </source>
</evidence>
<sequence length="122" mass="13602">MGKKARAAGRSRGTSAHTCAVEMHKAALVKYKDANEDLVRDCSSYCAYLATNLKKDRDRIREEDPDAFPLGEEDKGLYEHEPDLDGDWLFESEIDSAGDRLYESEPDLLGSEGDGEHELPPL</sequence>
<name>A0AAW1QWJ0_9CHLO</name>
<dbReference type="EMBL" id="JALJOU010000069">
    <property type="protein sequence ID" value="KAK9825900.1"/>
    <property type="molecule type" value="Genomic_DNA"/>
</dbReference>
<protein>
    <submittedName>
        <fullName evidence="2">Uncharacterized protein</fullName>
    </submittedName>
</protein>
<feature type="region of interest" description="Disordered" evidence="1">
    <location>
        <begin position="58"/>
        <end position="77"/>
    </location>
</feature>
<organism evidence="2 3">
    <name type="scientific">Elliptochloris bilobata</name>
    <dbReference type="NCBI Taxonomy" id="381761"/>
    <lineage>
        <taxon>Eukaryota</taxon>
        <taxon>Viridiplantae</taxon>
        <taxon>Chlorophyta</taxon>
        <taxon>core chlorophytes</taxon>
        <taxon>Trebouxiophyceae</taxon>
        <taxon>Trebouxiophyceae incertae sedis</taxon>
        <taxon>Elliptochloris clade</taxon>
        <taxon>Elliptochloris</taxon>
    </lineage>
</organism>
<reference evidence="2 3" key="1">
    <citation type="journal article" date="2024" name="Nat. Commun.">
        <title>Phylogenomics reveals the evolutionary origins of lichenization in chlorophyte algae.</title>
        <authorList>
            <person name="Puginier C."/>
            <person name="Libourel C."/>
            <person name="Otte J."/>
            <person name="Skaloud P."/>
            <person name="Haon M."/>
            <person name="Grisel S."/>
            <person name="Petersen M."/>
            <person name="Berrin J.G."/>
            <person name="Delaux P.M."/>
            <person name="Dal Grande F."/>
            <person name="Keller J."/>
        </authorList>
    </citation>
    <scope>NUCLEOTIDE SEQUENCE [LARGE SCALE GENOMIC DNA]</scope>
    <source>
        <strain evidence="2 3">SAG 245.80</strain>
    </source>
</reference>
<feature type="region of interest" description="Disordered" evidence="1">
    <location>
        <begin position="100"/>
        <end position="122"/>
    </location>
</feature>
<evidence type="ECO:0000256" key="1">
    <source>
        <dbReference type="SAM" id="MobiDB-lite"/>
    </source>
</evidence>
<comment type="caution">
    <text evidence="2">The sequence shown here is derived from an EMBL/GenBank/DDBJ whole genome shotgun (WGS) entry which is preliminary data.</text>
</comment>
<evidence type="ECO:0000313" key="3">
    <source>
        <dbReference type="Proteomes" id="UP001445335"/>
    </source>
</evidence>
<keyword evidence="3" id="KW-1185">Reference proteome</keyword>